<feature type="region of interest" description="Disordered" evidence="3">
    <location>
        <begin position="1"/>
        <end position="68"/>
    </location>
</feature>
<comment type="subcellular location">
    <subcellularLocation>
        <location evidence="1">Nucleus</location>
    </subcellularLocation>
</comment>
<dbReference type="PANTHER" id="PTHR10598:SF0">
    <property type="entry name" value="SET1_ASH2 HISTONE METHYLTRANSFERASE COMPLEX SUBUNIT ASH2"/>
    <property type="match status" value="1"/>
</dbReference>
<evidence type="ECO:0000256" key="2">
    <source>
        <dbReference type="ARBA" id="ARBA00023242"/>
    </source>
</evidence>
<gene>
    <name evidence="5" type="ORF">CYMTET_49739</name>
</gene>
<dbReference type="PANTHER" id="PTHR10598">
    <property type="entry name" value="SET1/ASH2 HISTONE METHYLTRANSFERASE COMPLEX SUBUNIT ASH2"/>
    <property type="match status" value="1"/>
</dbReference>
<evidence type="ECO:0000256" key="1">
    <source>
        <dbReference type="ARBA" id="ARBA00004123"/>
    </source>
</evidence>
<evidence type="ECO:0000313" key="5">
    <source>
        <dbReference type="EMBL" id="KAK3240420.1"/>
    </source>
</evidence>
<keyword evidence="2" id="KW-0539">Nucleus</keyword>
<feature type="compositionally biased region" description="Basic residues" evidence="3">
    <location>
        <begin position="100"/>
        <end position="109"/>
    </location>
</feature>
<dbReference type="Proteomes" id="UP001190700">
    <property type="component" value="Unassembled WGS sequence"/>
</dbReference>
<dbReference type="PROSITE" id="PS50188">
    <property type="entry name" value="B302_SPRY"/>
    <property type="match status" value="1"/>
</dbReference>
<organism evidence="5 6">
    <name type="scientific">Cymbomonas tetramitiformis</name>
    <dbReference type="NCBI Taxonomy" id="36881"/>
    <lineage>
        <taxon>Eukaryota</taxon>
        <taxon>Viridiplantae</taxon>
        <taxon>Chlorophyta</taxon>
        <taxon>Pyramimonadophyceae</taxon>
        <taxon>Pyramimonadales</taxon>
        <taxon>Pyramimonadaceae</taxon>
        <taxon>Cymbomonas</taxon>
    </lineage>
</organism>
<accession>A0AAE0BQX4</accession>
<dbReference type="GO" id="GO:0000976">
    <property type="term" value="F:transcription cis-regulatory region binding"/>
    <property type="evidence" value="ECO:0007669"/>
    <property type="project" value="TreeGrafter"/>
</dbReference>
<dbReference type="Gene3D" id="2.60.120.920">
    <property type="match status" value="1"/>
</dbReference>
<feature type="compositionally biased region" description="Polar residues" evidence="3">
    <location>
        <begin position="49"/>
        <end position="68"/>
    </location>
</feature>
<dbReference type="InterPro" id="IPR043136">
    <property type="entry name" value="B30.2/SPRY_sf"/>
</dbReference>
<feature type="region of interest" description="Disordered" evidence="3">
    <location>
        <begin position="87"/>
        <end position="114"/>
    </location>
</feature>
<dbReference type="AlphaFoldDB" id="A0AAE0BQX4"/>
<sequence>MAELEGEVPALLESGENNAELPAKRGFENEASVAQASTLDDSNKRVRTQEPQQIDESPQTAPESLNTVHKANISAAPRFVARVSVKGEVQGSQEHLPKAGTKKKGKGRSVAKGISKGLTPAPLIETSVDVHGDEKDYVKIYPFCPEDKDGNDLDDWQPVQLSLKDKASQIQISTDRLTMKSEKGYRTARATHGVREGFWYFETTVTRLGESGHVRSGWSLAKADVEAPVGCDAYGYSYRDVEGVKVHKGIREEYGESFGEGDVIGHYIYLPPTTSVARDPSQGLVTWSGDPNPGKQYKLAQTEDPLRTLESSWVAFSKNGRSQGVAYRGLHEGEYLPSVSIFTLPNPPQLAEVRCNFGPNFAFPPVALEDCPAPPRALSECSLKASEANDPRVATDVIGMAPPDGLSQKGVVPSGATPASLPMYPLTFAALLPTARSRRIAM</sequence>
<dbReference type="Pfam" id="PF00622">
    <property type="entry name" value="SPRY"/>
    <property type="match status" value="1"/>
</dbReference>
<dbReference type="FunFam" id="2.60.120.920:FF:000043">
    <property type="entry name" value="Protein TRAUCO"/>
    <property type="match status" value="1"/>
</dbReference>
<dbReference type="EMBL" id="LGRX02033653">
    <property type="protein sequence ID" value="KAK3240420.1"/>
    <property type="molecule type" value="Genomic_DNA"/>
</dbReference>
<dbReference type="SUPFAM" id="SSF49899">
    <property type="entry name" value="Concanavalin A-like lectins/glucanases"/>
    <property type="match status" value="1"/>
</dbReference>
<dbReference type="CDD" id="cd12872">
    <property type="entry name" value="SPRY_Ash2"/>
    <property type="match status" value="1"/>
</dbReference>
<dbReference type="InterPro" id="IPR003877">
    <property type="entry name" value="SPRY_dom"/>
</dbReference>
<protein>
    <recommendedName>
        <fullName evidence="4">B30.2/SPRY domain-containing protein</fullName>
    </recommendedName>
</protein>
<dbReference type="GO" id="GO:0048188">
    <property type="term" value="C:Set1C/COMPASS complex"/>
    <property type="evidence" value="ECO:0007669"/>
    <property type="project" value="InterPro"/>
</dbReference>
<reference evidence="5 6" key="1">
    <citation type="journal article" date="2015" name="Genome Biol. Evol.">
        <title>Comparative Genomics of a Bacterivorous Green Alga Reveals Evolutionary Causalities and Consequences of Phago-Mixotrophic Mode of Nutrition.</title>
        <authorList>
            <person name="Burns J.A."/>
            <person name="Paasch A."/>
            <person name="Narechania A."/>
            <person name="Kim E."/>
        </authorList>
    </citation>
    <scope>NUCLEOTIDE SEQUENCE [LARGE SCALE GENOMIC DNA]</scope>
    <source>
        <strain evidence="5 6">PLY_AMNH</strain>
    </source>
</reference>
<evidence type="ECO:0000313" key="6">
    <source>
        <dbReference type="Proteomes" id="UP001190700"/>
    </source>
</evidence>
<dbReference type="InterPro" id="IPR013320">
    <property type="entry name" value="ConA-like_dom_sf"/>
</dbReference>
<feature type="domain" description="B30.2/SPRY" evidence="4">
    <location>
        <begin position="139"/>
        <end position="325"/>
    </location>
</feature>
<comment type="caution">
    <text evidence="5">The sequence shown here is derived from an EMBL/GenBank/DDBJ whole genome shotgun (WGS) entry which is preliminary data.</text>
</comment>
<evidence type="ECO:0000256" key="3">
    <source>
        <dbReference type="SAM" id="MobiDB-lite"/>
    </source>
</evidence>
<dbReference type="InterPro" id="IPR037353">
    <property type="entry name" value="ASH2"/>
</dbReference>
<keyword evidence="6" id="KW-1185">Reference proteome</keyword>
<dbReference type="InterPro" id="IPR001870">
    <property type="entry name" value="B30.2/SPRY"/>
</dbReference>
<dbReference type="SMART" id="SM00449">
    <property type="entry name" value="SPRY"/>
    <property type="match status" value="1"/>
</dbReference>
<evidence type="ECO:0000259" key="4">
    <source>
        <dbReference type="PROSITE" id="PS50188"/>
    </source>
</evidence>
<name>A0AAE0BQX4_9CHLO</name>
<proteinExistence type="predicted"/>